<keyword evidence="2" id="KW-1185">Reference proteome</keyword>
<organism evidence="1 2">
    <name type="scientific">Streptomyces luteogriseus</name>
    <dbReference type="NCBI Taxonomy" id="68233"/>
    <lineage>
        <taxon>Bacteria</taxon>
        <taxon>Bacillati</taxon>
        <taxon>Actinomycetota</taxon>
        <taxon>Actinomycetes</taxon>
        <taxon>Kitasatosporales</taxon>
        <taxon>Streptomycetaceae</taxon>
        <taxon>Streptomyces</taxon>
    </lineage>
</organism>
<dbReference type="Proteomes" id="UP000565089">
    <property type="component" value="Unassembled WGS sequence"/>
</dbReference>
<reference evidence="1 2" key="1">
    <citation type="submission" date="2020-08" db="EMBL/GenBank/DDBJ databases">
        <title>Sequencing the genomes of 1000 actinobacteria strains.</title>
        <authorList>
            <person name="Klenk H.-P."/>
        </authorList>
    </citation>
    <scope>NUCLEOTIDE SEQUENCE [LARGE SCALE GENOMIC DNA]</scope>
    <source>
        <strain evidence="1 2">DSM 40483</strain>
    </source>
</reference>
<dbReference type="EMBL" id="JACHMS010000001">
    <property type="protein sequence ID" value="MBB4712293.1"/>
    <property type="molecule type" value="Genomic_DNA"/>
</dbReference>
<evidence type="ECO:0000313" key="1">
    <source>
        <dbReference type="EMBL" id="MBB4712293.1"/>
    </source>
</evidence>
<dbReference type="GeneID" id="95794163"/>
<protein>
    <submittedName>
        <fullName evidence="1">Uncharacterized protein</fullName>
    </submittedName>
</protein>
<comment type="caution">
    <text evidence="1">The sequence shown here is derived from an EMBL/GenBank/DDBJ whole genome shotgun (WGS) entry which is preliminary data.</text>
</comment>
<gene>
    <name evidence="1" type="ORF">BJ965_002175</name>
</gene>
<evidence type="ECO:0000313" key="2">
    <source>
        <dbReference type="Proteomes" id="UP000565089"/>
    </source>
</evidence>
<name>A0A7W7GHE5_9ACTN</name>
<proteinExistence type="predicted"/>
<dbReference type="AlphaFoldDB" id="A0A7W7GHE5"/>
<sequence>MARQLQPWWIDPALPGCEVGGSGRSGMTSDEITLKNLAEFSHAHADYRIKNHQNAYDRIDAILALKRSMQTRLEHLDRLYGFKQYPEFKQLGPLGLLDHWGVIRRRMLHRMRQLRNAVEHDGAEPPSLDNCEDYAEVTWWFLRGTSPLLQPMENVDYLGEFHGDITYTYRPLQIRISGDVTRDLISDSERSGWSKLKTETARYGAGKGEMTPVENGDGRYLLEANVAGAEWAHDFLRHAFRQLL</sequence>
<accession>A0A7W7GHE5</accession>
<dbReference type="RefSeq" id="WP_184908453.1">
    <property type="nucleotide sequence ID" value="NZ_JACHMS010000001.1"/>
</dbReference>